<protein>
    <submittedName>
        <fullName evidence="2">Putative ovule protein</fullName>
    </submittedName>
</protein>
<reference evidence="2" key="1">
    <citation type="submission" date="2015-12" db="EMBL/GenBank/DDBJ databases">
        <title>Gene expression during late stages of embryo sac development: a critical building block for successful pollen-pistil interactions.</title>
        <authorList>
            <person name="Liu Y."/>
            <person name="Joly V."/>
            <person name="Sabar M."/>
            <person name="Matton D.P."/>
        </authorList>
    </citation>
    <scope>NUCLEOTIDE SEQUENCE</scope>
</reference>
<dbReference type="EMBL" id="GEDG01036983">
    <property type="protein sequence ID" value="JAP08392.1"/>
    <property type="molecule type" value="Transcribed_RNA"/>
</dbReference>
<proteinExistence type="predicted"/>
<organism evidence="2">
    <name type="scientific">Solanum chacoense</name>
    <name type="common">Chaco potato</name>
    <dbReference type="NCBI Taxonomy" id="4108"/>
    <lineage>
        <taxon>Eukaryota</taxon>
        <taxon>Viridiplantae</taxon>
        <taxon>Streptophyta</taxon>
        <taxon>Embryophyta</taxon>
        <taxon>Tracheophyta</taxon>
        <taxon>Spermatophyta</taxon>
        <taxon>Magnoliopsida</taxon>
        <taxon>eudicotyledons</taxon>
        <taxon>Gunneridae</taxon>
        <taxon>Pentapetalae</taxon>
        <taxon>asterids</taxon>
        <taxon>lamiids</taxon>
        <taxon>Solanales</taxon>
        <taxon>Solanaceae</taxon>
        <taxon>Solanoideae</taxon>
        <taxon>Solaneae</taxon>
        <taxon>Solanum</taxon>
    </lineage>
</organism>
<keyword evidence="1" id="KW-0732">Signal</keyword>
<evidence type="ECO:0000256" key="1">
    <source>
        <dbReference type="SAM" id="SignalP"/>
    </source>
</evidence>
<evidence type="ECO:0000313" key="2">
    <source>
        <dbReference type="EMBL" id="JAP08392.1"/>
    </source>
</evidence>
<feature type="chain" id="PRO_5006865408" evidence="1">
    <location>
        <begin position="23"/>
        <end position="68"/>
    </location>
</feature>
<feature type="signal peptide" evidence="1">
    <location>
        <begin position="1"/>
        <end position="22"/>
    </location>
</feature>
<name>A0A0V0GK78_SOLCH</name>
<dbReference type="AlphaFoldDB" id="A0A0V0GK78"/>
<sequence>MSSSLLYLLLLWNAVLKPMVYTLSESLSLPSQSRGKICVNTTLRKAHLWNYTGYVVEIHKAPVIRIHF</sequence>
<accession>A0A0V0GK78</accession>